<evidence type="ECO:0000313" key="5">
    <source>
        <dbReference type="Proteomes" id="UP000319576"/>
    </source>
</evidence>
<dbReference type="Proteomes" id="UP000319576">
    <property type="component" value="Chromosome"/>
</dbReference>
<dbReference type="InterPro" id="IPR022655">
    <property type="entry name" value="DUF1553"/>
</dbReference>
<dbReference type="GO" id="GO:0020037">
    <property type="term" value="F:heme binding"/>
    <property type="evidence" value="ECO:0007669"/>
    <property type="project" value="InterPro"/>
</dbReference>
<feature type="domain" description="Cytochrome C Planctomycete-type" evidence="3">
    <location>
        <begin position="37"/>
        <end position="95"/>
    </location>
</feature>
<feature type="domain" description="DUF1553" evidence="2">
    <location>
        <begin position="569"/>
        <end position="803"/>
    </location>
</feature>
<evidence type="ECO:0000259" key="3">
    <source>
        <dbReference type="Pfam" id="PF07635"/>
    </source>
</evidence>
<evidence type="ECO:0000259" key="1">
    <source>
        <dbReference type="Pfam" id="PF07583"/>
    </source>
</evidence>
<dbReference type="InterPro" id="IPR011429">
    <property type="entry name" value="Cyt_c_Planctomycete-type"/>
</dbReference>
<dbReference type="InterPro" id="IPR011444">
    <property type="entry name" value="DUF1549"/>
</dbReference>
<dbReference type="InterPro" id="IPR036909">
    <property type="entry name" value="Cyt_c-like_dom_sf"/>
</dbReference>
<dbReference type="OrthoDB" id="127107at2"/>
<dbReference type="PANTHER" id="PTHR35889">
    <property type="entry name" value="CYCLOINULO-OLIGOSACCHARIDE FRUCTANOTRANSFERASE-RELATED"/>
    <property type="match status" value="1"/>
</dbReference>
<dbReference type="Pfam" id="PF07635">
    <property type="entry name" value="PSCyt1"/>
    <property type="match status" value="1"/>
</dbReference>
<sequence length="831" mass="90778">MTRWSLATLACLTVCRGGAAAPVDYAREVKPLLRERCYACHGALKQKGKLRLDTVALMTTGGRSGPAVKAGDPTGSPLVARLCDPDEAARMPPEGKRLTTEQITTLRTWIAEGAKGPADERPEEDPAKHWAFQPVKRPAAPGPGNPIDSFLAAERGKRGLDPLPEADRATLLRRVHFDLVGLPPSPEEVRAFLADPAPDAYERVVDRLLASPQYGERWGRRWLDVWRYSDWYGRRSVPDVLNSYGQVWRWRDWTVRSLNADRGYDEMVRLMLAADELAPGDDAEAVATGFLVRNFFRWNYNNWMRDNVEHTAKAFLGLTLNCCHCHDHKYDPVTQAEYFRFRAVFEPLEIRHDRWPGEADPGVYPKYSYGAAYKPITSGMVRVAEDRPEAKTHFYTGGDERNVVKDREPVAPGVPAALGGVFKVEPVSLPAAAWYSGAKAFVRREEREKRELALVAAGAALATGGDLRTGEAAWTAAGSDLAALTARIAADDVIHLGAEGDPKAATEAAGRAERRHAANAARLALLRADEKGAPAARAKLDAAVKALDAPVTGYTPLTHVYPARTSSGRRTALARWITGRDNPLTARVAANHIWAGHFGRPLVETTNNFGRSGSPPSHPELLDWLAAELADNGWKMKPLHRLIVTSRAYRMSSAGAGAPAAAADPDNVFLWKFPTLRLEAEAVRDGLLAAAGELDLTAGGPEIPQDQGLTSRRRSLYLAHHGEARTEFLDLFDAANPCDAYRRTTSVLPQQALALTNSELALRTSRALAVKLPAADEGFVRAAFERVLGRPPHADESAASAAFLARQRALPAARANLVLALFNHTDFVTVR</sequence>
<name>A0A517XNB3_9BACT</name>
<gene>
    <name evidence="4" type="ORF">ETAA1_08660</name>
</gene>
<dbReference type="Pfam" id="PF07587">
    <property type="entry name" value="PSD1"/>
    <property type="match status" value="1"/>
</dbReference>
<dbReference type="KEGG" id="uli:ETAA1_08660"/>
<reference evidence="4 5" key="1">
    <citation type="submission" date="2019-02" db="EMBL/GenBank/DDBJ databases">
        <title>Deep-cultivation of Planctomycetes and their phenomic and genomic characterization uncovers novel biology.</title>
        <authorList>
            <person name="Wiegand S."/>
            <person name="Jogler M."/>
            <person name="Boedeker C."/>
            <person name="Pinto D."/>
            <person name="Vollmers J."/>
            <person name="Rivas-Marin E."/>
            <person name="Kohn T."/>
            <person name="Peeters S.H."/>
            <person name="Heuer A."/>
            <person name="Rast P."/>
            <person name="Oberbeckmann S."/>
            <person name="Bunk B."/>
            <person name="Jeske O."/>
            <person name="Meyerdierks A."/>
            <person name="Storesund J.E."/>
            <person name="Kallscheuer N."/>
            <person name="Luecker S."/>
            <person name="Lage O.M."/>
            <person name="Pohl T."/>
            <person name="Merkel B.J."/>
            <person name="Hornburger P."/>
            <person name="Mueller R.-W."/>
            <person name="Bruemmer F."/>
            <person name="Labrenz M."/>
            <person name="Spormann A.M."/>
            <person name="Op den Camp H."/>
            <person name="Overmann J."/>
            <person name="Amann R."/>
            <person name="Jetten M.S.M."/>
            <person name="Mascher T."/>
            <person name="Medema M.H."/>
            <person name="Devos D.P."/>
            <person name="Kaster A.-K."/>
            <person name="Ovreas L."/>
            <person name="Rohde M."/>
            <person name="Galperin M.Y."/>
            <person name="Jogler C."/>
        </authorList>
    </citation>
    <scope>NUCLEOTIDE SEQUENCE [LARGE SCALE GENOMIC DNA]</scope>
    <source>
        <strain evidence="4 5">ETA_A1</strain>
    </source>
</reference>
<dbReference type="SUPFAM" id="SSF46626">
    <property type="entry name" value="Cytochrome c"/>
    <property type="match status" value="1"/>
</dbReference>
<feature type="domain" description="DUF1549" evidence="1">
    <location>
        <begin position="146"/>
        <end position="348"/>
    </location>
</feature>
<evidence type="ECO:0000313" key="4">
    <source>
        <dbReference type="EMBL" id="QDU18966.1"/>
    </source>
</evidence>
<keyword evidence="5" id="KW-1185">Reference proteome</keyword>
<dbReference type="AlphaFoldDB" id="A0A517XNB3"/>
<dbReference type="RefSeq" id="WP_145234619.1">
    <property type="nucleotide sequence ID" value="NZ_CP036273.1"/>
</dbReference>
<dbReference type="GO" id="GO:0009055">
    <property type="term" value="F:electron transfer activity"/>
    <property type="evidence" value="ECO:0007669"/>
    <property type="project" value="InterPro"/>
</dbReference>
<accession>A0A517XNB3</accession>
<proteinExistence type="predicted"/>
<organism evidence="4 5">
    <name type="scientific">Urbifossiella limnaea</name>
    <dbReference type="NCBI Taxonomy" id="2528023"/>
    <lineage>
        <taxon>Bacteria</taxon>
        <taxon>Pseudomonadati</taxon>
        <taxon>Planctomycetota</taxon>
        <taxon>Planctomycetia</taxon>
        <taxon>Gemmatales</taxon>
        <taxon>Gemmataceae</taxon>
        <taxon>Urbifossiella</taxon>
    </lineage>
</organism>
<dbReference type="PANTHER" id="PTHR35889:SF3">
    <property type="entry name" value="F-BOX DOMAIN-CONTAINING PROTEIN"/>
    <property type="match status" value="1"/>
</dbReference>
<dbReference type="EMBL" id="CP036273">
    <property type="protein sequence ID" value="QDU18966.1"/>
    <property type="molecule type" value="Genomic_DNA"/>
</dbReference>
<dbReference type="Pfam" id="PF07583">
    <property type="entry name" value="PSCyt2"/>
    <property type="match status" value="1"/>
</dbReference>
<protein>
    <submittedName>
        <fullName evidence="4">Planctomycete cytochrome C</fullName>
    </submittedName>
</protein>
<evidence type="ECO:0000259" key="2">
    <source>
        <dbReference type="Pfam" id="PF07587"/>
    </source>
</evidence>